<keyword evidence="1" id="KW-1133">Transmembrane helix</keyword>
<feature type="transmembrane region" description="Helical" evidence="1">
    <location>
        <begin position="111"/>
        <end position="132"/>
    </location>
</feature>
<accession>A0A9W2Z3A1</accession>
<keyword evidence="1" id="KW-0812">Transmembrane</keyword>
<evidence type="ECO:0000256" key="1">
    <source>
        <dbReference type="SAM" id="Phobius"/>
    </source>
</evidence>
<organism evidence="2 3">
    <name type="scientific">Biomphalaria glabrata</name>
    <name type="common">Bloodfluke planorb</name>
    <name type="synonym">Freshwater snail</name>
    <dbReference type="NCBI Taxonomy" id="6526"/>
    <lineage>
        <taxon>Eukaryota</taxon>
        <taxon>Metazoa</taxon>
        <taxon>Spiralia</taxon>
        <taxon>Lophotrochozoa</taxon>
        <taxon>Mollusca</taxon>
        <taxon>Gastropoda</taxon>
        <taxon>Heterobranchia</taxon>
        <taxon>Euthyneura</taxon>
        <taxon>Panpulmonata</taxon>
        <taxon>Hygrophila</taxon>
        <taxon>Lymnaeoidea</taxon>
        <taxon>Planorbidae</taxon>
        <taxon>Biomphalaria</taxon>
    </lineage>
</organism>
<keyword evidence="1" id="KW-0472">Membrane</keyword>
<reference evidence="3 4" key="1">
    <citation type="submission" date="2025-04" db="UniProtKB">
        <authorList>
            <consortium name="RefSeq"/>
        </authorList>
    </citation>
    <scope>IDENTIFICATION</scope>
</reference>
<gene>
    <name evidence="3 4" type="primary">LOC106078873</name>
</gene>
<sequence length="169" mass="18002">MALPNGISWLHCAGAGLILIGLILHIVGLATPNWTTISTPRATITNGLFSVCLDTCVYIPAIDRIGEWSTAGAFAILALMPGLLAFYLSCLHIDRHIHGRPENSYTKSGTLATGITAILCVFLSCFVYGAGVHKKIAEVFDADIGYSFIMSAVGGVVFFLGCLLFYTTV</sequence>
<dbReference type="RefSeq" id="XP_055869423.1">
    <property type="nucleotide sequence ID" value="XM_056013448.1"/>
</dbReference>
<proteinExistence type="predicted"/>
<feature type="transmembrane region" description="Helical" evidence="1">
    <location>
        <begin position="144"/>
        <end position="166"/>
    </location>
</feature>
<dbReference type="GeneID" id="106078873"/>
<evidence type="ECO:0000313" key="2">
    <source>
        <dbReference type="Proteomes" id="UP001165740"/>
    </source>
</evidence>
<feature type="transmembrane region" description="Helical" evidence="1">
    <location>
        <begin position="6"/>
        <end position="30"/>
    </location>
</feature>
<protein>
    <submittedName>
        <fullName evidence="3 4">Uncharacterized protein LOC106078873</fullName>
    </submittedName>
</protein>
<feature type="transmembrane region" description="Helical" evidence="1">
    <location>
        <begin position="68"/>
        <end position="90"/>
    </location>
</feature>
<keyword evidence="2" id="KW-1185">Reference proteome</keyword>
<name>A0A9W2Z3A1_BIOGL</name>
<dbReference type="Proteomes" id="UP001165740">
    <property type="component" value="Chromosome 16"/>
</dbReference>
<dbReference type="AlphaFoldDB" id="A0A9W2Z3A1"/>
<evidence type="ECO:0000313" key="3">
    <source>
        <dbReference type="RefSeq" id="XP_055869423.1"/>
    </source>
</evidence>
<dbReference type="RefSeq" id="XP_055869424.1">
    <property type="nucleotide sequence ID" value="XM_056013449.1"/>
</dbReference>
<dbReference type="Gene3D" id="1.20.140.150">
    <property type="match status" value="1"/>
</dbReference>
<evidence type="ECO:0000313" key="4">
    <source>
        <dbReference type="RefSeq" id="XP_055869424.1"/>
    </source>
</evidence>